<gene>
    <name evidence="5" type="ORF">I7I51_04099</name>
</gene>
<reference evidence="5" key="1">
    <citation type="submission" date="2021-01" db="EMBL/GenBank/DDBJ databases">
        <title>Chromosome-level genome assembly of a human fungal pathogen reveals clustering of transcriptionally co-regulated genes.</title>
        <authorList>
            <person name="Voorhies M."/>
            <person name="Cohen S."/>
            <person name="Shea T.P."/>
            <person name="Petrus S."/>
            <person name="Munoz J.F."/>
            <person name="Poplawski S."/>
            <person name="Goldman W.E."/>
            <person name="Michael T."/>
            <person name="Cuomo C.A."/>
            <person name="Sil A."/>
            <person name="Beyhan S."/>
        </authorList>
    </citation>
    <scope>NUCLEOTIDE SEQUENCE</scope>
    <source>
        <strain evidence="5">WU24</strain>
    </source>
</reference>
<feature type="domain" description="RRM" evidence="4">
    <location>
        <begin position="118"/>
        <end position="199"/>
    </location>
</feature>
<feature type="compositionally biased region" description="Low complexity" evidence="3">
    <location>
        <begin position="63"/>
        <end position="85"/>
    </location>
</feature>
<dbReference type="Proteomes" id="UP000663671">
    <property type="component" value="Chromosome 5"/>
</dbReference>
<dbReference type="Gene3D" id="3.30.70.330">
    <property type="match status" value="2"/>
</dbReference>
<feature type="region of interest" description="Disordered" evidence="3">
    <location>
        <begin position="190"/>
        <end position="218"/>
    </location>
</feature>
<feature type="domain" description="RRM" evidence="4">
    <location>
        <begin position="246"/>
        <end position="333"/>
    </location>
</feature>
<dbReference type="PROSITE" id="PS50102">
    <property type="entry name" value="RRM"/>
    <property type="match status" value="2"/>
</dbReference>
<name>A0A8A1MBQ0_AJECA</name>
<organism evidence="5 6">
    <name type="scientific">Ajellomyces capsulatus</name>
    <name type="common">Darling's disease fungus</name>
    <name type="synonym">Histoplasma capsulatum</name>
    <dbReference type="NCBI Taxonomy" id="5037"/>
    <lineage>
        <taxon>Eukaryota</taxon>
        <taxon>Fungi</taxon>
        <taxon>Dikarya</taxon>
        <taxon>Ascomycota</taxon>
        <taxon>Pezizomycotina</taxon>
        <taxon>Eurotiomycetes</taxon>
        <taxon>Eurotiomycetidae</taxon>
        <taxon>Onygenales</taxon>
        <taxon>Ajellomycetaceae</taxon>
        <taxon>Histoplasma</taxon>
    </lineage>
</organism>
<dbReference type="CDD" id="cd00590">
    <property type="entry name" value="RRM_SF"/>
    <property type="match status" value="2"/>
</dbReference>
<evidence type="ECO:0000256" key="3">
    <source>
        <dbReference type="SAM" id="MobiDB-lite"/>
    </source>
</evidence>
<feature type="compositionally biased region" description="Basic and acidic residues" evidence="3">
    <location>
        <begin position="337"/>
        <end position="357"/>
    </location>
</feature>
<dbReference type="SUPFAM" id="SSF54928">
    <property type="entry name" value="RNA-binding domain, RBD"/>
    <property type="match status" value="1"/>
</dbReference>
<dbReference type="SMART" id="SM00360">
    <property type="entry name" value="RRM"/>
    <property type="match status" value="2"/>
</dbReference>
<evidence type="ECO:0000313" key="5">
    <source>
        <dbReference type="EMBL" id="QSS61922.1"/>
    </source>
</evidence>
<feature type="compositionally biased region" description="Polar residues" evidence="3">
    <location>
        <begin position="106"/>
        <end position="115"/>
    </location>
</feature>
<dbReference type="VEuPathDB" id="FungiDB:I7I51_04099"/>
<protein>
    <submittedName>
        <fullName evidence="5">Ribonucleoprotein</fullName>
    </submittedName>
</protein>
<accession>A0A8A1MBQ0</accession>
<feature type="region of interest" description="Disordered" evidence="3">
    <location>
        <begin position="329"/>
        <end position="416"/>
    </location>
</feature>
<dbReference type="AlphaFoldDB" id="A0A8A1MBQ0"/>
<evidence type="ECO:0000256" key="2">
    <source>
        <dbReference type="PROSITE-ProRule" id="PRU00176"/>
    </source>
</evidence>
<dbReference type="InterPro" id="IPR000504">
    <property type="entry name" value="RRM_dom"/>
</dbReference>
<evidence type="ECO:0000313" key="6">
    <source>
        <dbReference type="Proteomes" id="UP000663671"/>
    </source>
</evidence>
<keyword evidence="1 2" id="KW-0694">RNA-binding</keyword>
<evidence type="ECO:0000259" key="4">
    <source>
        <dbReference type="PROSITE" id="PS50102"/>
    </source>
</evidence>
<dbReference type="EMBL" id="CP069111">
    <property type="protein sequence ID" value="QSS61922.1"/>
    <property type="molecule type" value="Genomic_DNA"/>
</dbReference>
<dbReference type="OrthoDB" id="272703at2759"/>
<dbReference type="GO" id="GO:1990904">
    <property type="term" value="C:ribonucleoprotein complex"/>
    <property type="evidence" value="ECO:0007669"/>
    <property type="project" value="UniProtKB-KW"/>
</dbReference>
<feature type="compositionally biased region" description="Basic and acidic residues" evidence="3">
    <location>
        <begin position="201"/>
        <end position="218"/>
    </location>
</feature>
<dbReference type="Pfam" id="PF00076">
    <property type="entry name" value="RRM_1"/>
    <property type="match status" value="1"/>
</dbReference>
<sequence length="416" mass="46527">MTQTTKPQDPEPKQKPTPSRRWVNSPNWRVKRLENPGPDTANDGPTERELDFNRGPMTHRGNHSQNRNWNNNNNRTHNHNNSINNGRDGSKPSTPVKSPRRDHGNTDSPTTNSFSEGRRLYVGNMPYMAKKKDVEALFTEGETVYNVERVDISIDPFTGRNPSYCFVELESKAQADLAMAELNGKDMLGRPVTIKPGIPKSSKEPLFGRRDQTKMTPEKQPPRFAFERWERSDAASHWYDYSAQGRRLFVGGLPRMPDQPTADYEIRKLFYGFNVEAISKVISPHPSKRSQPGNHYYLFVDLASSSEAERAIDALSGVSAVWGSRVHIHKARGNSHKPAERDRWEEKRKKGDQREADADGFGEGSGDGGDVHGTGNGDGAAESVLRPTRSRWGPPAGFEDEAAVSATRIARAESPP</sequence>
<proteinExistence type="predicted"/>
<dbReference type="InterPro" id="IPR035979">
    <property type="entry name" value="RBD_domain_sf"/>
</dbReference>
<dbReference type="GO" id="GO:0003723">
    <property type="term" value="F:RNA binding"/>
    <property type="evidence" value="ECO:0007669"/>
    <property type="project" value="UniProtKB-UniRule"/>
</dbReference>
<dbReference type="InterPro" id="IPR012677">
    <property type="entry name" value="Nucleotide-bd_a/b_plait_sf"/>
</dbReference>
<keyword evidence="5" id="KW-0687">Ribonucleoprotein</keyword>
<evidence type="ECO:0000256" key="1">
    <source>
        <dbReference type="ARBA" id="ARBA00022884"/>
    </source>
</evidence>
<dbReference type="PANTHER" id="PTHR21245">
    <property type="entry name" value="HETEROGENEOUS NUCLEAR RIBONUCLEOPROTEIN"/>
    <property type="match status" value="1"/>
</dbReference>
<feature type="region of interest" description="Disordered" evidence="3">
    <location>
        <begin position="1"/>
        <end position="117"/>
    </location>
</feature>
<feature type="compositionally biased region" description="Gly residues" evidence="3">
    <location>
        <begin position="361"/>
        <end position="378"/>
    </location>
</feature>